<organism evidence="3 4">
    <name type="scientific">Inmirania thermothiophila</name>
    <dbReference type="NCBI Taxonomy" id="1750597"/>
    <lineage>
        <taxon>Bacteria</taxon>
        <taxon>Pseudomonadati</taxon>
        <taxon>Pseudomonadota</taxon>
        <taxon>Gammaproteobacteria</taxon>
        <taxon>Chromatiales</taxon>
        <taxon>Ectothiorhodospiraceae</taxon>
        <taxon>Inmirania</taxon>
    </lineage>
</organism>
<evidence type="ECO:0000256" key="1">
    <source>
        <dbReference type="ARBA" id="ARBA00023002"/>
    </source>
</evidence>
<dbReference type="GO" id="GO:0005737">
    <property type="term" value="C:cytoplasm"/>
    <property type="evidence" value="ECO:0007669"/>
    <property type="project" value="TreeGrafter"/>
</dbReference>
<dbReference type="AlphaFoldDB" id="A0A3N1Y0C4"/>
<evidence type="ECO:0000313" key="4">
    <source>
        <dbReference type="Proteomes" id="UP000276634"/>
    </source>
</evidence>
<dbReference type="PANTHER" id="PTHR13847">
    <property type="entry name" value="SARCOSINE DEHYDROGENASE-RELATED"/>
    <property type="match status" value="1"/>
</dbReference>
<dbReference type="Gene3D" id="3.50.50.60">
    <property type="entry name" value="FAD/NAD(P)-binding domain"/>
    <property type="match status" value="1"/>
</dbReference>
<evidence type="ECO:0000313" key="3">
    <source>
        <dbReference type="EMBL" id="ROR32303.1"/>
    </source>
</evidence>
<dbReference type="OrthoDB" id="311718at2"/>
<gene>
    <name evidence="3" type="ORF">EDC57_1501</name>
</gene>
<evidence type="ECO:0000259" key="2">
    <source>
        <dbReference type="Pfam" id="PF01266"/>
    </source>
</evidence>
<sequence>MHREPALQDALWWATAPPAPAAPPLEGEAEADVAVVGAGYTGCSAALHLAGAGCSVVLLEARCIGWGGSGRNIGLVNAGLWLDPDEVERRAGPRHGPRLVEALGAAPRLVFALIERHRIACEAERRPVARAAHDRRALARLQAHARQWQRRGAAVEVIDARRTAELTGARGYAGGILDHRSGTVQPLAYARGLAAAAARAGARVHEATPVLRLAPAGDGWRLETPRGTVRAGRVLLAGNAYAEGALPGLDRATVPVGCFACAGPLPAEAAGIAAHAFYDTRPAMLFARRDAAGHLLLGSLGRLPADGAEAWLRRAWRLLFPGLAPPRWRHRWAGTLGFTPGNLPRLHQPAPGLYAVLGYNGRGIGPGTLWGRLLAQWILGACGADDLPLPVTALRPVPARALRAAAWEFAFRAARLAHRPR</sequence>
<reference evidence="3 4" key="1">
    <citation type="submission" date="2018-11" db="EMBL/GenBank/DDBJ databases">
        <title>Genomic Encyclopedia of Type Strains, Phase IV (KMG-IV): sequencing the most valuable type-strain genomes for metagenomic binning, comparative biology and taxonomic classification.</title>
        <authorList>
            <person name="Goeker M."/>
        </authorList>
    </citation>
    <scope>NUCLEOTIDE SEQUENCE [LARGE SCALE GENOMIC DNA]</scope>
    <source>
        <strain evidence="3 4">DSM 100275</strain>
    </source>
</reference>
<dbReference type="EMBL" id="RJVI01000002">
    <property type="protein sequence ID" value="ROR32303.1"/>
    <property type="molecule type" value="Genomic_DNA"/>
</dbReference>
<protein>
    <submittedName>
        <fullName evidence="3">Glycine/D-amino acid oxidase-like deaminating enzyme</fullName>
    </submittedName>
</protein>
<dbReference type="Proteomes" id="UP000276634">
    <property type="component" value="Unassembled WGS sequence"/>
</dbReference>
<keyword evidence="1" id="KW-0560">Oxidoreductase</keyword>
<dbReference type="SUPFAM" id="SSF51905">
    <property type="entry name" value="FAD/NAD(P)-binding domain"/>
    <property type="match status" value="1"/>
</dbReference>
<dbReference type="RefSeq" id="WP_123401257.1">
    <property type="nucleotide sequence ID" value="NZ_RJVI01000002.1"/>
</dbReference>
<dbReference type="Gene3D" id="3.30.9.10">
    <property type="entry name" value="D-Amino Acid Oxidase, subunit A, domain 2"/>
    <property type="match status" value="1"/>
</dbReference>
<dbReference type="InterPro" id="IPR006076">
    <property type="entry name" value="FAD-dep_OxRdtase"/>
</dbReference>
<proteinExistence type="predicted"/>
<name>A0A3N1Y0C4_9GAMM</name>
<dbReference type="PANTHER" id="PTHR13847:SF281">
    <property type="entry name" value="FAD DEPENDENT OXIDOREDUCTASE DOMAIN-CONTAINING PROTEIN"/>
    <property type="match status" value="1"/>
</dbReference>
<dbReference type="InterPro" id="IPR036188">
    <property type="entry name" value="FAD/NAD-bd_sf"/>
</dbReference>
<comment type="caution">
    <text evidence="3">The sequence shown here is derived from an EMBL/GenBank/DDBJ whole genome shotgun (WGS) entry which is preliminary data.</text>
</comment>
<keyword evidence="4" id="KW-1185">Reference proteome</keyword>
<accession>A0A3N1Y0C4</accession>
<feature type="domain" description="FAD dependent oxidoreductase" evidence="2">
    <location>
        <begin position="32"/>
        <end position="377"/>
    </location>
</feature>
<dbReference type="Pfam" id="PF01266">
    <property type="entry name" value="DAO"/>
    <property type="match status" value="1"/>
</dbReference>
<dbReference type="GO" id="GO:0016491">
    <property type="term" value="F:oxidoreductase activity"/>
    <property type="evidence" value="ECO:0007669"/>
    <property type="project" value="UniProtKB-KW"/>
</dbReference>